<keyword evidence="1" id="KW-0472">Membrane</keyword>
<proteinExistence type="predicted"/>
<name>A0A974DPD3_XENLA</name>
<dbReference type="Proteomes" id="UP000694892">
    <property type="component" value="Chromosome 2L"/>
</dbReference>
<dbReference type="EMBL" id="CM004468">
    <property type="protein sequence ID" value="OCT94446.1"/>
    <property type="molecule type" value="Genomic_DNA"/>
</dbReference>
<gene>
    <name evidence="2" type="ORF">XELAEV_18012117mg</name>
</gene>
<dbReference type="AlphaFoldDB" id="A0A974DPD3"/>
<evidence type="ECO:0000313" key="3">
    <source>
        <dbReference type="Proteomes" id="UP000694892"/>
    </source>
</evidence>
<sequence>MGGITVPLICYGVITVPLICYGVITVPLICYGGYHRASVFLLAMGGYHCTRQTESLAHVAIQVPGYPVLFIVRTCNVSG</sequence>
<feature type="transmembrane region" description="Helical" evidence="1">
    <location>
        <begin position="6"/>
        <end position="34"/>
    </location>
</feature>
<keyword evidence="1" id="KW-1133">Transmembrane helix</keyword>
<keyword evidence="1" id="KW-0812">Transmembrane</keyword>
<evidence type="ECO:0000256" key="1">
    <source>
        <dbReference type="SAM" id="Phobius"/>
    </source>
</evidence>
<organism evidence="2 3">
    <name type="scientific">Xenopus laevis</name>
    <name type="common">African clawed frog</name>
    <dbReference type="NCBI Taxonomy" id="8355"/>
    <lineage>
        <taxon>Eukaryota</taxon>
        <taxon>Metazoa</taxon>
        <taxon>Chordata</taxon>
        <taxon>Craniata</taxon>
        <taxon>Vertebrata</taxon>
        <taxon>Euteleostomi</taxon>
        <taxon>Amphibia</taxon>
        <taxon>Batrachia</taxon>
        <taxon>Anura</taxon>
        <taxon>Pipoidea</taxon>
        <taxon>Pipidae</taxon>
        <taxon>Xenopodinae</taxon>
        <taxon>Xenopus</taxon>
        <taxon>Xenopus</taxon>
    </lineage>
</organism>
<reference evidence="3" key="1">
    <citation type="journal article" date="2016" name="Nature">
        <title>Genome evolution in the allotetraploid frog Xenopus laevis.</title>
        <authorList>
            <person name="Session A.M."/>
            <person name="Uno Y."/>
            <person name="Kwon T."/>
            <person name="Chapman J.A."/>
            <person name="Toyoda A."/>
            <person name="Takahashi S."/>
            <person name="Fukui A."/>
            <person name="Hikosaka A."/>
            <person name="Suzuki A."/>
            <person name="Kondo M."/>
            <person name="van Heeringen S.J."/>
            <person name="Quigley I."/>
            <person name="Heinz S."/>
            <person name="Ogino H."/>
            <person name="Ochi H."/>
            <person name="Hellsten U."/>
            <person name="Lyons J.B."/>
            <person name="Simakov O."/>
            <person name="Putnam N."/>
            <person name="Stites J."/>
            <person name="Kuroki Y."/>
            <person name="Tanaka T."/>
            <person name="Michiue T."/>
            <person name="Watanabe M."/>
            <person name="Bogdanovic O."/>
            <person name="Lister R."/>
            <person name="Georgiou G."/>
            <person name="Paranjpe S.S."/>
            <person name="van Kruijsbergen I."/>
            <person name="Shu S."/>
            <person name="Carlson J."/>
            <person name="Kinoshita T."/>
            <person name="Ohta Y."/>
            <person name="Mawaribuchi S."/>
            <person name="Jenkins J."/>
            <person name="Grimwood J."/>
            <person name="Schmutz J."/>
            <person name="Mitros T."/>
            <person name="Mozaffari S.V."/>
            <person name="Suzuki Y."/>
            <person name="Haramoto Y."/>
            <person name="Yamamoto T.S."/>
            <person name="Takagi C."/>
            <person name="Heald R."/>
            <person name="Miller K."/>
            <person name="Haudenschild C."/>
            <person name="Kitzman J."/>
            <person name="Nakayama T."/>
            <person name="Izutsu Y."/>
            <person name="Robert J."/>
            <person name="Fortriede J."/>
            <person name="Burns K."/>
            <person name="Lotay V."/>
            <person name="Karimi K."/>
            <person name="Yasuoka Y."/>
            <person name="Dichmann D.S."/>
            <person name="Flajnik M.F."/>
            <person name="Houston D.W."/>
            <person name="Shendure J."/>
            <person name="DuPasquier L."/>
            <person name="Vize P.D."/>
            <person name="Zorn A.M."/>
            <person name="Ito M."/>
            <person name="Marcotte E.M."/>
            <person name="Wallingford J.B."/>
            <person name="Ito Y."/>
            <person name="Asashima M."/>
            <person name="Ueno N."/>
            <person name="Matsuda Y."/>
            <person name="Veenstra G.J."/>
            <person name="Fujiyama A."/>
            <person name="Harland R.M."/>
            <person name="Taira M."/>
            <person name="Rokhsar D.S."/>
        </authorList>
    </citation>
    <scope>NUCLEOTIDE SEQUENCE [LARGE SCALE GENOMIC DNA]</scope>
    <source>
        <strain evidence="3">J</strain>
    </source>
</reference>
<accession>A0A974DPD3</accession>
<evidence type="ECO:0000313" key="2">
    <source>
        <dbReference type="EMBL" id="OCT94446.1"/>
    </source>
</evidence>
<protein>
    <submittedName>
        <fullName evidence="2">Uncharacterized protein</fullName>
    </submittedName>
</protein>